<reference evidence="1 2" key="1">
    <citation type="submission" date="2022-08" db="EMBL/GenBank/DDBJ databases">
        <title>Myroides zhujiangensis sp. nov., a novel bacterium isolated from sediment in the Pearl River Estuary.</title>
        <authorList>
            <person name="Cui L."/>
        </authorList>
    </citation>
    <scope>NUCLEOTIDE SEQUENCE [LARGE SCALE GENOMIC DNA]</scope>
    <source>
        <strain evidence="1 2">SCSIO 72103</strain>
    </source>
</reference>
<keyword evidence="2" id="KW-1185">Reference proteome</keyword>
<accession>A0ABY5NRE9</accession>
<sequence>MKKIVVLVAILLTTIKGFSNTTEKGDPKLGAWYMYFGNARFQNTKWNLNYDAQYRNYEVFSDLNQLLIRGSVQYMLLDDLTLGAGYGFVNTEQYLKPDVPIIENRIFQDVITQQKIATATVRHRFRFEQRFVENQDFKSRFRYLLGVDVPIYQNTEKNQSLYASFYNELFMNTDASSRKNNAFDRDRLYIGAGYKFNKDLGIQVGWMNQMLQKTAHQQLMFSLHHNLKI</sequence>
<organism evidence="1 2">
    <name type="scientific">Paenimyroides aestuarii</name>
    <dbReference type="NCBI Taxonomy" id="2968490"/>
    <lineage>
        <taxon>Bacteria</taxon>
        <taxon>Pseudomonadati</taxon>
        <taxon>Bacteroidota</taxon>
        <taxon>Flavobacteriia</taxon>
        <taxon>Flavobacteriales</taxon>
        <taxon>Flavobacteriaceae</taxon>
        <taxon>Paenimyroides</taxon>
    </lineage>
</organism>
<evidence type="ECO:0000313" key="1">
    <source>
        <dbReference type="EMBL" id="UUV21108.1"/>
    </source>
</evidence>
<proteinExistence type="predicted"/>
<evidence type="ECO:0000313" key="2">
    <source>
        <dbReference type="Proteomes" id="UP001317001"/>
    </source>
</evidence>
<gene>
    <name evidence="1" type="ORF">NPX36_12385</name>
</gene>
<dbReference type="EMBL" id="CP102382">
    <property type="protein sequence ID" value="UUV21108.1"/>
    <property type="molecule type" value="Genomic_DNA"/>
</dbReference>
<dbReference type="InterPro" id="IPR019619">
    <property type="entry name" value="DUF2490"/>
</dbReference>
<protein>
    <submittedName>
        <fullName evidence="1">DUF2490 domain-containing protein</fullName>
    </submittedName>
</protein>
<dbReference type="Proteomes" id="UP001317001">
    <property type="component" value="Chromosome"/>
</dbReference>
<name>A0ABY5NRE9_9FLAO</name>
<dbReference type="Pfam" id="PF10677">
    <property type="entry name" value="DUF2490"/>
    <property type="match status" value="1"/>
</dbReference>
<dbReference type="RefSeq" id="WP_257499032.1">
    <property type="nucleotide sequence ID" value="NZ_CP102382.1"/>
</dbReference>